<evidence type="ECO:0000313" key="4">
    <source>
        <dbReference type="Proteomes" id="UP000749471"/>
    </source>
</evidence>
<evidence type="ECO:0000313" key="3">
    <source>
        <dbReference type="EMBL" id="MBU5439130.1"/>
    </source>
</evidence>
<evidence type="ECO:0000259" key="2">
    <source>
        <dbReference type="PROSITE" id="PS51186"/>
    </source>
</evidence>
<organism evidence="3 4">
    <name type="scientific">Tissierella simiarum</name>
    <dbReference type="NCBI Taxonomy" id="2841534"/>
    <lineage>
        <taxon>Bacteria</taxon>
        <taxon>Bacillati</taxon>
        <taxon>Bacillota</taxon>
        <taxon>Tissierellia</taxon>
        <taxon>Tissierellales</taxon>
        <taxon>Tissierellaceae</taxon>
        <taxon>Tissierella</taxon>
    </lineage>
</organism>
<proteinExistence type="predicted"/>
<accession>A0ABS6E876</accession>
<feature type="domain" description="N-acetyltransferase" evidence="2">
    <location>
        <begin position="138"/>
        <end position="274"/>
    </location>
</feature>
<sequence>MKKIDSITDDLKKKILEFLYHDEMYNAILIELIQNNTDNLGELYVNEAKEGIADILHIKNDGNSNFTNFSYTSKNGLKDIACKIKGLNYKKILLAGKLEDVNSLLKILEYKRSITPNLFYKLDIEKYNNIHVQYQGEIRLASLSSEDLERVKYFTSRFLEAETEEEIKAITSTEKILAKIKAGVYILDYKNNAIGMARFIGKTDNFTEITSVYVDKAYRNKGFGRELIGHMIELTIREQKAPVLVTSALNVSAMKTYESMGFERQGEYAYEFLD</sequence>
<keyword evidence="4" id="KW-1185">Reference proteome</keyword>
<dbReference type="InterPro" id="IPR050769">
    <property type="entry name" value="NAT_camello-type"/>
</dbReference>
<gene>
    <name evidence="3" type="ORF">KQI42_14000</name>
</gene>
<dbReference type="PANTHER" id="PTHR13947:SF37">
    <property type="entry name" value="LD18367P"/>
    <property type="match status" value="1"/>
</dbReference>
<reference evidence="3 4" key="1">
    <citation type="submission" date="2021-06" db="EMBL/GenBank/DDBJ databases">
        <authorList>
            <person name="Sun Q."/>
            <person name="Li D."/>
        </authorList>
    </citation>
    <scope>NUCLEOTIDE SEQUENCE [LARGE SCALE GENOMIC DNA]</scope>
    <source>
        <strain evidence="3 4">MSJ-40</strain>
    </source>
</reference>
<name>A0ABS6E876_9FIRM</name>
<dbReference type="PROSITE" id="PS51186">
    <property type="entry name" value="GNAT"/>
    <property type="match status" value="1"/>
</dbReference>
<dbReference type="CDD" id="cd04301">
    <property type="entry name" value="NAT_SF"/>
    <property type="match status" value="1"/>
</dbReference>
<dbReference type="EMBL" id="JAHLPM010000012">
    <property type="protein sequence ID" value="MBU5439130.1"/>
    <property type="molecule type" value="Genomic_DNA"/>
</dbReference>
<comment type="caution">
    <text evidence="3">The sequence shown here is derived from an EMBL/GenBank/DDBJ whole genome shotgun (WGS) entry which is preliminary data.</text>
</comment>
<dbReference type="Proteomes" id="UP000749471">
    <property type="component" value="Unassembled WGS sequence"/>
</dbReference>
<dbReference type="RefSeq" id="WP_216520834.1">
    <property type="nucleotide sequence ID" value="NZ_JAHLPM010000012.1"/>
</dbReference>
<dbReference type="InterPro" id="IPR000182">
    <property type="entry name" value="GNAT_dom"/>
</dbReference>
<keyword evidence="1" id="KW-0808">Transferase</keyword>
<protein>
    <submittedName>
        <fullName evidence="3">GNAT family N-acetyltransferase</fullName>
    </submittedName>
</protein>
<dbReference type="Pfam" id="PF00583">
    <property type="entry name" value="Acetyltransf_1"/>
    <property type="match status" value="1"/>
</dbReference>
<dbReference type="PANTHER" id="PTHR13947">
    <property type="entry name" value="GNAT FAMILY N-ACETYLTRANSFERASE"/>
    <property type="match status" value="1"/>
</dbReference>
<evidence type="ECO:0000256" key="1">
    <source>
        <dbReference type="ARBA" id="ARBA00022679"/>
    </source>
</evidence>